<keyword evidence="2" id="KW-1185">Reference proteome</keyword>
<evidence type="ECO:0000313" key="2">
    <source>
        <dbReference type="Proteomes" id="UP001159363"/>
    </source>
</evidence>
<dbReference type="EMBL" id="JARBHB010000014">
    <property type="protein sequence ID" value="KAJ8869297.1"/>
    <property type="molecule type" value="Genomic_DNA"/>
</dbReference>
<accession>A0ABQ9GAV3</accession>
<reference evidence="1 2" key="1">
    <citation type="submission" date="2023-02" db="EMBL/GenBank/DDBJ databases">
        <title>LHISI_Scaffold_Assembly.</title>
        <authorList>
            <person name="Stuart O.P."/>
            <person name="Cleave R."/>
            <person name="Magrath M.J.L."/>
            <person name="Mikheyev A.S."/>
        </authorList>
    </citation>
    <scope>NUCLEOTIDE SEQUENCE [LARGE SCALE GENOMIC DNA]</scope>
    <source>
        <strain evidence="1">Daus_M_001</strain>
        <tissue evidence="1">Leg muscle</tissue>
    </source>
</reference>
<sequence length="405" mass="44944">MPVTANVQSGELKRPLRNSPRFVHEPRRNILLAERGDFGYTSQTSPVSRVLSQSFTVCSTSPVWQYATIRRWCLLSAARNNFFPSRVVSRPFIPGKRSSLGTSVRTTRSTGTWKVEGGTLALGTGAITAAVKQTRGRNVVQAVPEIDQQRVPARLPPRRFGFYPRPGHSGFSHVGIVPDDAVGRRVFSGISHFPHPFVTALSLLTSIIRIGSQDLDIRRGGGRNFNAHLEIEALAKHRQIQDGGWEFTLRGPPGLRSNYVAECFETRGFSTKLFTEVLRADEGKARCEWSSAGMRGREMGDHRENSQTSVIVRHDCHERKSGSDPTGDRTQPLVSTHNHSCFNYFHRKQRVIADEWRGMGCGSRGGFGEEGGGSEKKSRNNLIAVGVFISPTFHNAPIMFGWLTC</sequence>
<gene>
    <name evidence="1" type="ORF">PR048_030871</name>
</gene>
<name>A0ABQ9GAV3_9NEOP</name>
<evidence type="ECO:0000313" key="1">
    <source>
        <dbReference type="EMBL" id="KAJ8869297.1"/>
    </source>
</evidence>
<comment type="caution">
    <text evidence="1">The sequence shown here is derived from an EMBL/GenBank/DDBJ whole genome shotgun (WGS) entry which is preliminary data.</text>
</comment>
<protein>
    <submittedName>
        <fullName evidence="1">Uncharacterized protein</fullName>
    </submittedName>
</protein>
<organism evidence="1 2">
    <name type="scientific">Dryococelus australis</name>
    <dbReference type="NCBI Taxonomy" id="614101"/>
    <lineage>
        <taxon>Eukaryota</taxon>
        <taxon>Metazoa</taxon>
        <taxon>Ecdysozoa</taxon>
        <taxon>Arthropoda</taxon>
        <taxon>Hexapoda</taxon>
        <taxon>Insecta</taxon>
        <taxon>Pterygota</taxon>
        <taxon>Neoptera</taxon>
        <taxon>Polyneoptera</taxon>
        <taxon>Phasmatodea</taxon>
        <taxon>Verophasmatodea</taxon>
        <taxon>Anareolatae</taxon>
        <taxon>Phasmatidae</taxon>
        <taxon>Eurycanthinae</taxon>
        <taxon>Dryococelus</taxon>
    </lineage>
</organism>
<dbReference type="Proteomes" id="UP001159363">
    <property type="component" value="Chromosome 13"/>
</dbReference>
<proteinExistence type="predicted"/>